<dbReference type="GeneID" id="54784393"/>
<sequence>MSGGPVPYWKKYTTQSRGIWEKLRQLLVLVPNRSSGNPIVKLYRSVPPGARIKEAEEYSEPVSVPGTDIKNNPYFKRDHRRNYPQLKSFDQTYVSGLLQVGSAAQPRISIGDKGTKELSVFLDPAKPVSLATTLTNVPANVVRGEILGEQGQPIVPPSLNKFTWKILPEAEHGMYNEDYPCRIFASSKQ</sequence>
<gene>
    <name evidence="1" type="ORF">DIURU_005742</name>
</gene>
<evidence type="ECO:0000313" key="1">
    <source>
        <dbReference type="EMBL" id="KAA8896730.1"/>
    </source>
</evidence>
<protein>
    <submittedName>
        <fullName evidence="1">Uncharacterized protein</fullName>
    </submittedName>
</protein>
<keyword evidence="2" id="KW-1185">Reference proteome</keyword>
<proteinExistence type="predicted"/>
<dbReference type="Proteomes" id="UP000449547">
    <property type="component" value="Unassembled WGS sequence"/>
</dbReference>
<dbReference type="InterPro" id="IPR016813">
    <property type="entry name" value="NADH_Ub_cplx-1_21kDa"/>
</dbReference>
<evidence type="ECO:0000313" key="2">
    <source>
        <dbReference type="Proteomes" id="UP000449547"/>
    </source>
</evidence>
<dbReference type="PANTHER" id="PTHR37325:SF1">
    <property type="entry name" value="OXIDOREDUCTASE 21 KDA SUBUNIT, PUTATIVE (AFU_ORTHOLOGUE AFUA_4G05910)-RELATED"/>
    <property type="match status" value="1"/>
</dbReference>
<dbReference type="AlphaFoldDB" id="A0A642UF59"/>
<dbReference type="RefSeq" id="XP_034009590.1">
    <property type="nucleotide sequence ID" value="XM_034158758.1"/>
</dbReference>
<dbReference type="EMBL" id="SWFT01000163">
    <property type="protein sequence ID" value="KAA8896730.1"/>
    <property type="molecule type" value="Genomic_DNA"/>
</dbReference>
<comment type="caution">
    <text evidence="1">The sequence shown here is derived from an EMBL/GenBank/DDBJ whole genome shotgun (WGS) entry which is preliminary data.</text>
</comment>
<dbReference type="VEuPathDB" id="FungiDB:DIURU_005742"/>
<dbReference type="PANTHER" id="PTHR37325">
    <property type="entry name" value="OXIDOREDUCTASE 21 KDA SUBUNIT, PUTATIVE (AFU_ORTHOLOGUE AFUA_4G05910)-RELATED"/>
    <property type="match status" value="1"/>
</dbReference>
<dbReference type="CDD" id="cd22849">
    <property type="entry name" value="NuzM"/>
    <property type="match status" value="1"/>
</dbReference>
<name>A0A642UF59_DIURU</name>
<dbReference type="PIRSF" id="PIRSF022976">
    <property type="entry name" value="NADH_Oxi_21kDa"/>
    <property type="match status" value="1"/>
</dbReference>
<dbReference type="OrthoDB" id="2093493at2759"/>
<organism evidence="1 2">
    <name type="scientific">Diutina rugosa</name>
    <name type="common">Yeast</name>
    <name type="synonym">Candida rugosa</name>
    <dbReference type="NCBI Taxonomy" id="5481"/>
    <lineage>
        <taxon>Eukaryota</taxon>
        <taxon>Fungi</taxon>
        <taxon>Dikarya</taxon>
        <taxon>Ascomycota</taxon>
        <taxon>Saccharomycotina</taxon>
        <taxon>Pichiomycetes</taxon>
        <taxon>Debaryomycetaceae</taxon>
        <taxon>Diutina</taxon>
    </lineage>
</organism>
<dbReference type="OMA" id="GYPCRTF"/>
<accession>A0A642UF59</accession>
<reference evidence="1 2" key="1">
    <citation type="submission" date="2019-07" db="EMBL/GenBank/DDBJ databases">
        <title>Genome assembly of two rare yeast pathogens: Diutina rugosa and Trichomonascus ciferrii.</title>
        <authorList>
            <person name="Mixao V."/>
            <person name="Saus E."/>
            <person name="Hansen A."/>
            <person name="Lass-Flor C."/>
            <person name="Gabaldon T."/>
        </authorList>
    </citation>
    <scope>NUCLEOTIDE SEQUENCE [LARGE SCALE GENOMIC DNA]</scope>
    <source>
        <strain evidence="1 2">CBS 613</strain>
    </source>
</reference>